<dbReference type="KEGG" id="fox:FOXG_07165"/>
<dbReference type="InterPro" id="IPR011701">
    <property type="entry name" value="MFS"/>
</dbReference>
<keyword evidence="4 7" id="KW-0472">Membrane</keyword>
<dbReference type="GO" id="GO:0022857">
    <property type="term" value="F:transmembrane transporter activity"/>
    <property type="evidence" value="ECO:0007669"/>
    <property type="project" value="InterPro"/>
</dbReference>
<dbReference type="PANTHER" id="PTHR23507:SF40">
    <property type="entry name" value="TETRACYCLINE-EFFLUX TRANSPORTER"/>
    <property type="match status" value="1"/>
</dbReference>
<name>A0A0J9V4L0_FUSO4</name>
<dbReference type="Pfam" id="PF07690">
    <property type="entry name" value="MFS_1"/>
    <property type="match status" value="1"/>
</dbReference>
<evidence type="ECO:0000256" key="7">
    <source>
        <dbReference type="SAM" id="Phobius"/>
    </source>
</evidence>
<feature type="transmembrane region" description="Helical" evidence="7">
    <location>
        <begin position="209"/>
        <end position="231"/>
    </location>
</feature>
<dbReference type="GeneID" id="28948910"/>
<proteinExistence type="predicted"/>
<accession>A0A0J9V4L0</accession>
<keyword evidence="5" id="KW-0325">Glycoprotein</keyword>
<evidence type="ECO:0000313" key="9">
    <source>
        <dbReference type="Proteomes" id="UP000009097"/>
    </source>
</evidence>
<feature type="transmembrane region" description="Helical" evidence="7">
    <location>
        <begin position="69"/>
        <end position="91"/>
    </location>
</feature>
<feature type="region of interest" description="Disordered" evidence="6">
    <location>
        <begin position="239"/>
        <end position="259"/>
    </location>
</feature>
<keyword evidence="2 7" id="KW-0812">Transmembrane</keyword>
<protein>
    <recommendedName>
        <fullName evidence="10">Major facilitator superfamily (MFS) profile domain-containing protein</fullName>
    </recommendedName>
</protein>
<evidence type="ECO:0000313" key="8">
    <source>
        <dbReference type="EMBL" id="KNB06464.1"/>
    </source>
</evidence>
<feature type="transmembrane region" description="Helical" evidence="7">
    <location>
        <begin position="38"/>
        <end position="57"/>
    </location>
</feature>
<dbReference type="VEuPathDB" id="FungiDB:FOXG_07165"/>
<evidence type="ECO:0008006" key="10">
    <source>
        <dbReference type="Google" id="ProtNLM"/>
    </source>
</evidence>
<reference evidence="8" key="1">
    <citation type="submission" date="2007-04" db="EMBL/GenBank/DDBJ databases">
        <authorList>
            <consortium name="The Broad Institute Genome Sequencing Platform"/>
            <person name="Birren B."/>
            <person name="Lander E."/>
            <person name="Galagan J."/>
            <person name="Nusbaum C."/>
            <person name="Devon K."/>
            <person name="Ma L.-J."/>
            <person name="Jaffe D."/>
            <person name="Butler J."/>
            <person name="Alvarez P."/>
            <person name="Gnerre S."/>
            <person name="Grabherr M."/>
            <person name="Kleber M."/>
            <person name="Mauceli E."/>
            <person name="Brockman W."/>
            <person name="MacCallum I.A."/>
            <person name="Young S."/>
            <person name="LaButti K."/>
            <person name="DeCaprio D."/>
            <person name="Crawford M."/>
            <person name="Koehrsen M."/>
            <person name="Engels R."/>
            <person name="Montgomery P."/>
            <person name="Pearson M."/>
            <person name="Howarth C."/>
            <person name="Larson L."/>
            <person name="White J."/>
            <person name="O'Leary S."/>
            <person name="Kodira C."/>
            <person name="Zeng Q."/>
            <person name="Yandava C."/>
            <person name="Alvarado L."/>
            <person name="Kistler C."/>
            <person name="Shim W.-B."/>
            <person name="Kang S."/>
            <person name="Woloshuk C."/>
        </authorList>
    </citation>
    <scope>NUCLEOTIDE SEQUENCE</scope>
    <source>
        <strain evidence="8">4287</strain>
    </source>
</reference>
<comment type="subcellular location">
    <subcellularLocation>
        <location evidence="1">Membrane</location>
        <topology evidence="1">Multi-pass membrane protein</topology>
    </subcellularLocation>
</comment>
<dbReference type="SUPFAM" id="SSF103473">
    <property type="entry name" value="MFS general substrate transporter"/>
    <property type="match status" value="1"/>
</dbReference>
<evidence type="ECO:0000256" key="4">
    <source>
        <dbReference type="ARBA" id="ARBA00023136"/>
    </source>
</evidence>
<reference evidence="8" key="2">
    <citation type="journal article" date="2010" name="Nature">
        <title>Comparative genomics reveals mobile pathogenicity chromosomes in Fusarium.</title>
        <authorList>
            <person name="Ma L.J."/>
            <person name="van der Does H.C."/>
            <person name="Borkovich K.A."/>
            <person name="Coleman J.J."/>
            <person name="Daboussi M.J."/>
            <person name="Di Pietro A."/>
            <person name="Dufresne M."/>
            <person name="Freitag M."/>
            <person name="Grabherr M."/>
            <person name="Henrissat B."/>
            <person name="Houterman P.M."/>
            <person name="Kang S."/>
            <person name="Shim W.B."/>
            <person name="Woloshuk C."/>
            <person name="Xie X."/>
            <person name="Xu J.R."/>
            <person name="Antoniw J."/>
            <person name="Baker S.E."/>
            <person name="Bluhm B.H."/>
            <person name="Breakspear A."/>
            <person name="Brown D.W."/>
            <person name="Butchko R.A."/>
            <person name="Chapman S."/>
            <person name="Coulson R."/>
            <person name="Coutinho P.M."/>
            <person name="Danchin E.G."/>
            <person name="Diener A."/>
            <person name="Gale L.R."/>
            <person name="Gardiner D.M."/>
            <person name="Goff S."/>
            <person name="Hammond-Kosack K.E."/>
            <person name="Hilburn K."/>
            <person name="Hua-Van A."/>
            <person name="Jonkers W."/>
            <person name="Kazan K."/>
            <person name="Kodira C.D."/>
            <person name="Koehrsen M."/>
            <person name="Kumar L."/>
            <person name="Lee Y.H."/>
            <person name="Li L."/>
            <person name="Manners J.M."/>
            <person name="Miranda-Saavedra D."/>
            <person name="Mukherjee M."/>
            <person name="Park G."/>
            <person name="Park J."/>
            <person name="Park S.Y."/>
            <person name="Proctor R.H."/>
            <person name="Regev A."/>
            <person name="Ruiz-Roldan M.C."/>
            <person name="Sain D."/>
            <person name="Sakthikumar S."/>
            <person name="Sykes S."/>
            <person name="Schwartz D.C."/>
            <person name="Turgeon B.G."/>
            <person name="Wapinski I."/>
            <person name="Yoder O."/>
            <person name="Young S."/>
            <person name="Zeng Q."/>
            <person name="Zhou S."/>
            <person name="Galagan J."/>
            <person name="Cuomo C.A."/>
            <person name="Kistler H.C."/>
            <person name="Rep M."/>
        </authorList>
    </citation>
    <scope>NUCLEOTIDE SEQUENCE [LARGE SCALE GENOMIC DNA]</scope>
    <source>
        <strain evidence="8">4287</strain>
    </source>
</reference>
<feature type="transmembrane region" description="Helical" evidence="7">
    <location>
        <begin position="145"/>
        <end position="167"/>
    </location>
</feature>
<evidence type="ECO:0000256" key="6">
    <source>
        <dbReference type="SAM" id="MobiDB-lite"/>
    </source>
</evidence>
<feature type="compositionally biased region" description="Polar residues" evidence="6">
    <location>
        <begin position="249"/>
        <end position="259"/>
    </location>
</feature>
<sequence length="271" mass="29819">MFAITANPFEPLKILSPIGPGTSQALRRNLAALALDDFIIFGISQAAGAVIILYSEYMYGRGTFKRFRFVSILSLVWVMALMGVFPIINYFGRVRPVARRRRDCLIVPAGKHYRADNLDIWVLRAARTSDILGSFSYSPAHSEEVFSLSGMVTAMGGLGSATIQAIVIQHVPSNRGGRLLGAVGMQLALSRILGPLLFNGIYAASVRTFPQAIFVLLASLYGISFLASFAIRPHVHWEDEQEETRPLNPGQQAYNTSTNTMPIAEDRVRVQ</sequence>
<dbReference type="AlphaFoldDB" id="A0A0J9V4L0"/>
<feature type="transmembrane region" description="Helical" evidence="7">
    <location>
        <begin position="179"/>
        <end position="203"/>
    </location>
</feature>
<dbReference type="Proteomes" id="UP000009097">
    <property type="component" value="Unassembled WGS sequence"/>
</dbReference>
<evidence type="ECO:0000256" key="5">
    <source>
        <dbReference type="ARBA" id="ARBA00023180"/>
    </source>
</evidence>
<gene>
    <name evidence="8" type="ORF">FOXG_07165</name>
</gene>
<dbReference type="Gene3D" id="1.20.1250.20">
    <property type="entry name" value="MFS general substrate transporter like domains"/>
    <property type="match status" value="1"/>
</dbReference>
<evidence type="ECO:0000256" key="1">
    <source>
        <dbReference type="ARBA" id="ARBA00004141"/>
    </source>
</evidence>
<dbReference type="RefSeq" id="XP_018244509.1">
    <property type="nucleotide sequence ID" value="XM_018385802.1"/>
</dbReference>
<keyword evidence="3 7" id="KW-1133">Transmembrane helix</keyword>
<dbReference type="InterPro" id="IPR036259">
    <property type="entry name" value="MFS_trans_sf"/>
</dbReference>
<dbReference type="GO" id="GO:0016020">
    <property type="term" value="C:membrane"/>
    <property type="evidence" value="ECO:0007669"/>
    <property type="project" value="UniProtKB-SubCell"/>
</dbReference>
<evidence type="ECO:0000256" key="3">
    <source>
        <dbReference type="ARBA" id="ARBA00022989"/>
    </source>
</evidence>
<organism evidence="8 9">
    <name type="scientific">Fusarium oxysporum f. sp. lycopersici (strain 4287 / CBS 123668 / FGSC 9935 / NRRL 34936)</name>
    <name type="common">Fusarium vascular wilt of tomato</name>
    <dbReference type="NCBI Taxonomy" id="426428"/>
    <lineage>
        <taxon>Eukaryota</taxon>
        <taxon>Fungi</taxon>
        <taxon>Dikarya</taxon>
        <taxon>Ascomycota</taxon>
        <taxon>Pezizomycotina</taxon>
        <taxon>Sordariomycetes</taxon>
        <taxon>Hypocreomycetidae</taxon>
        <taxon>Hypocreales</taxon>
        <taxon>Nectriaceae</taxon>
        <taxon>Fusarium</taxon>
        <taxon>Fusarium oxysporum species complex</taxon>
    </lineage>
</organism>
<dbReference type="EMBL" id="DS231704">
    <property type="protein sequence ID" value="KNB06464.1"/>
    <property type="molecule type" value="Genomic_DNA"/>
</dbReference>
<dbReference type="PANTHER" id="PTHR23507">
    <property type="entry name" value="ZGC:174356"/>
    <property type="match status" value="1"/>
</dbReference>
<evidence type="ECO:0000256" key="2">
    <source>
        <dbReference type="ARBA" id="ARBA00022692"/>
    </source>
</evidence>